<keyword evidence="3" id="KW-0328">Glycosyltransferase</keyword>
<evidence type="ECO:0000256" key="5">
    <source>
        <dbReference type="ARBA" id="ARBA00022692"/>
    </source>
</evidence>
<feature type="transmembrane region" description="Helical" evidence="8">
    <location>
        <begin position="242"/>
        <end position="264"/>
    </location>
</feature>
<feature type="transmembrane region" description="Helical" evidence="8">
    <location>
        <begin position="318"/>
        <end position="338"/>
    </location>
</feature>
<feature type="transmembrane region" description="Helical" evidence="8">
    <location>
        <begin position="350"/>
        <end position="369"/>
    </location>
</feature>
<organism evidence="10 11">
    <name type="scientific">Candidatus Portnoybacteria bacterium RIFCSPLOWO2_02_FULL_39_11</name>
    <dbReference type="NCBI Taxonomy" id="1802001"/>
    <lineage>
        <taxon>Bacteria</taxon>
        <taxon>Candidatus Portnoyibacteriota</taxon>
    </lineage>
</organism>
<dbReference type="GO" id="GO:0009103">
    <property type="term" value="P:lipopolysaccharide biosynthetic process"/>
    <property type="evidence" value="ECO:0007669"/>
    <property type="project" value="UniProtKB-ARBA"/>
</dbReference>
<dbReference type="GO" id="GO:0005886">
    <property type="term" value="C:plasma membrane"/>
    <property type="evidence" value="ECO:0007669"/>
    <property type="project" value="UniProtKB-SubCell"/>
</dbReference>
<feature type="transmembrane region" description="Helical" evidence="8">
    <location>
        <begin position="175"/>
        <end position="193"/>
    </location>
</feature>
<proteinExistence type="predicted"/>
<keyword evidence="2" id="KW-1003">Cell membrane</keyword>
<keyword evidence="5 8" id="KW-0812">Transmembrane</keyword>
<keyword evidence="6 8" id="KW-1133">Transmembrane helix</keyword>
<dbReference type="Pfam" id="PF13231">
    <property type="entry name" value="PMT_2"/>
    <property type="match status" value="1"/>
</dbReference>
<evidence type="ECO:0000256" key="7">
    <source>
        <dbReference type="ARBA" id="ARBA00023136"/>
    </source>
</evidence>
<sequence>MNFIKSVLKQKTLIILLAILAIAAFFRFYHLAQIPPGLYPDVAINGNDALTALKTHNFKVFYPENNGREGLFINLIALSFWLFGVSVWTIKIVPAIFGLLTVLGIFFLTKQLFSYFATRRAEIIALLSTLFIAVSFWHVNFSRLGFRAIMVPFILVWSFYFLFKGLDLAHRHQTGALICLPLAGLFFGLGFYTYIAFRVAPLILLVPVIFELIRYWPKIKQFWRSKLSYWEFLKKTYSYDIWWLWDIFFLVVILTALPMIMYFWRNPADLMSRTGQISVFSSANPIQQTAVSAVKTLGQFVLFGDNNARHNIPGSPAIFWPLIPFFILGIGFSIWQIGRPKNYQNSNWPLLQTNFLLLIWWGAMLLPSIMTNEGLPHSLRSIGSIPPSYIFTGLGVWLGINYIRALLKNKKILFIVYCFLFIAAAGLIGAEYYRYFIQWGQNQMTKDAFTQTYVDEAQYLRSLPTHVQKYVLVNEGGVAVPYPNGLPMPAQTIIFFNRQTSNIKYFIEDPKSPMTPDKLIKTKSPLVILPMKPDEQLLTKLKKILPAGKIEKINNFEVFKINY</sequence>
<protein>
    <recommendedName>
        <fullName evidence="9">Glycosyltransferase RgtA/B/C/D-like domain-containing protein</fullName>
    </recommendedName>
</protein>
<feature type="transmembrane region" description="Helical" evidence="8">
    <location>
        <begin position="80"/>
        <end position="109"/>
    </location>
</feature>
<dbReference type="PANTHER" id="PTHR33908:SF3">
    <property type="entry name" value="UNDECAPRENYL PHOSPHATE-ALPHA-4-AMINO-4-DEOXY-L-ARABINOSE ARABINOSYL TRANSFERASE"/>
    <property type="match status" value="1"/>
</dbReference>
<dbReference type="AlphaFoldDB" id="A0A1G2FX41"/>
<dbReference type="GO" id="GO:0010041">
    <property type="term" value="P:response to iron(III) ion"/>
    <property type="evidence" value="ECO:0007669"/>
    <property type="project" value="TreeGrafter"/>
</dbReference>
<evidence type="ECO:0000256" key="1">
    <source>
        <dbReference type="ARBA" id="ARBA00004651"/>
    </source>
</evidence>
<dbReference type="EMBL" id="MHNF01000003">
    <property type="protein sequence ID" value="OGZ42180.1"/>
    <property type="molecule type" value="Genomic_DNA"/>
</dbReference>
<feature type="transmembrane region" description="Helical" evidence="8">
    <location>
        <begin position="199"/>
        <end position="216"/>
    </location>
</feature>
<accession>A0A1G2FX41</accession>
<evidence type="ECO:0000256" key="2">
    <source>
        <dbReference type="ARBA" id="ARBA00022475"/>
    </source>
</evidence>
<gene>
    <name evidence="10" type="ORF">A3B04_00915</name>
</gene>
<evidence type="ECO:0000256" key="8">
    <source>
        <dbReference type="SAM" id="Phobius"/>
    </source>
</evidence>
<feature type="transmembrane region" description="Helical" evidence="8">
    <location>
        <begin position="414"/>
        <end position="433"/>
    </location>
</feature>
<dbReference type="GO" id="GO:0016763">
    <property type="term" value="F:pentosyltransferase activity"/>
    <property type="evidence" value="ECO:0007669"/>
    <property type="project" value="TreeGrafter"/>
</dbReference>
<feature type="transmembrane region" description="Helical" evidence="8">
    <location>
        <begin position="12"/>
        <end position="32"/>
    </location>
</feature>
<dbReference type="Proteomes" id="UP000177126">
    <property type="component" value="Unassembled WGS sequence"/>
</dbReference>
<dbReference type="InterPro" id="IPR050297">
    <property type="entry name" value="LipidA_mod_glycosyltrf_83"/>
</dbReference>
<keyword evidence="4" id="KW-0808">Transferase</keyword>
<evidence type="ECO:0000256" key="4">
    <source>
        <dbReference type="ARBA" id="ARBA00022679"/>
    </source>
</evidence>
<feature type="domain" description="Glycosyltransferase RgtA/B/C/D-like" evidence="9">
    <location>
        <begin position="75"/>
        <end position="210"/>
    </location>
</feature>
<name>A0A1G2FX41_9BACT</name>
<dbReference type="InterPro" id="IPR038731">
    <property type="entry name" value="RgtA/B/C-like"/>
</dbReference>
<reference evidence="10 11" key="1">
    <citation type="journal article" date="2016" name="Nat. Commun.">
        <title>Thousands of microbial genomes shed light on interconnected biogeochemical processes in an aquifer system.</title>
        <authorList>
            <person name="Anantharaman K."/>
            <person name="Brown C.T."/>
            <person name="Hug L.A."/>
            <person name="Sharon I."/>
            <person name="Castelle C.J."/>
            <person name="Probst A.J."/>
            <person name="Thomas B.C."/>
            <person name="Singh A."/>
            <person name="Wilkins M.J."/>
            <person name="Karaoz U."/>
            <person name="Brodie E.L."/>
            <person name="Williams K.H."/>
            <person name="Hubbard S.S."/>
            <person name="Banfield J.F."/>
        </authorList>
    </citation>
    <scope>NUCLEOTIDE SEQUENCE [LARGE SCALE GENOMIC DNA]</scope>
</reference>
<comment type="caution">
    <text evidence="10">The sequence shown here is derived from an EMBL/GenBank/DDBJ whole genome shotgun (WGS) entry which is preliminary data.</text>
</comment>
<feature type="transmembrane region" description="Helical" evidence="8">
    <location>
        <begin position="121"/>
        <end position="138"/>
    </location>
</feature>
<feature type="transmembrane region" description="Helical" evidence="8">
    <location>
        <begin position="389"/>
        <end position="407"/>
    </location>
</feature>
<dbReference type="PANTHER" id="PTHR33908">
    <property type="entry name" value="MANNOSYLTRANSFERASE YKCB-RELATED"/>
    <property type="match status" value="1"/>
</dbReference>
<evidence type="ECO:0000256" key="3">
    <source>
        <dbReference type="ARBA" id="ARBA00022676"/>
    </source>
</evidence>
<evidence type="ECO:0000313" key="10">
    <source>
        <dbReference type="EMBL" id="OGZ42180.1"/>
    </source>
</evidence>
<comment type="subcellular location">
    <subcellularLocation>
        <location evidence="1">Cell membrane</location>
        <topology evidence="1">Multi-pass membrane protein</topology>
    </subcellularLocation>
</comment>
<keyword evidence="7 8" id="KW-0472">Membrane</keyword>
<evidence type="ECO:0000259" key="9">
    <source>
        <dbReference type="Pfam" id="PF13231"/>
    </source>
</evidence>
<feature type="transmembrane region" description="Helical" evidence="8">
    <location>
        <begin position="144"/>
        <end position="163"/>
    </location>
</feature>
<evidence type="ECO:0000313" key="11">
    <source>
        <dbReference type="Proteomes" id="UP000177126"/>
    </source>
</evidence>
<evidence type="ECO:0000256" key="6">
    <source>
        <dbReference type="ARBA" id="ARBA00022989"/>
    </source>
</evidence>